<organism evidence="5 6">
    <name type="scientific">Pedobacter insulae</name>
    <dbReference type="NCBI Taxonomy" id="414048"/>
    <lineage>
        <taxon>Bacteria</taxon>
        <taxon>Pseudomonadati</taxon>
        <taxon>Bacteroidota</taxon>
        <taxon>Sphingobacteriia</taxon>
        <taxon>Sphingobacteriales</taxon>
        <taxon>Sphingobacteriaceae</taxon>
        <taxon>Pedobacter</taxon>
    </lineage>
</organism>
<dbReference type="SUPFAM" id="SSF46689">
    <property type="entry name" value="Homeodomain-like"/>
    <property type="match status" value="2"/>
</dbReference>
<dbReference type="Proteomes" id="UP000199666">
    <property type="component" value="Unassembled WGS sequence"/>
</dbReference>
<dbReference type="Pfam" id="PF12833">
    <property type="entry name" value="HTH_18"/>
    <property type="match status" value="1"/>
</dbReference>
<keyword evidence="3" id="KW-0804">Transcription</keyword>
<keyword evidence="6" id="KW-1185">Reference proteome</keyword>
<dbReference type="PANTHER" id="PTHR43280:SF2">
    <property type="entry name" value="HTH-TYPE TRANSCRIPTIONAL REGULATOR EXSA"/>
    <property type="match status" value="1"/>
</dbReference>
<evidence type="ECO:0000256" key="2">
    <source>
        <dbReference type="ARBA" id="ARBA00023125"/>
    </source>
</evidence>
<dbReference type="AlphaFoldDB" id="A0A1I2YIQ7"/>
<feature type="domain" description="HTH araC/xylS-type" evidence="4">
    <location>
        <begin position="187"/>
        <end position="286"/>
    </location>
</feature>
<dbReference type="InterPro" id="IPR009057">
    <property type="entry name" value="Homeodomain-like_sf"/>
</dbReference>
<dbReference type="Gene3D" id="1.10.10.60">
    <property type="entry name" value="Homeodomain-like"/>
    <property type="match status" value="2"/>
</dbReference>
<evidence type="ECO:0000313" key="5">
    <source>
        <dbReference type="EMBL" id="SFH25219.1"/>
    </source>
</evidence>
<dbReference type="EMBL" id="FOPP01000007">
    <property type="protein sequence ID" value="SFH25219.1"/>
    <property type="molecule type" value="Genomic_DNA"/>
</dbReference>
<keyword evidence="1" id="KW-0805">Transcription regulation</keyword>
<evidence type="ECO:0000259" key="4">
    <source>
        <dbReference type="PROSITE" id="PS01124"/>
    </source>
</evidence>
<reference evidence="5 6" key="1">
    <citation type="submission" date="2016-10" db="EMBL/GenBank/DDBJ databases">
        <authorList>
            <person name="de Groot N.N."/>
        </authorList>
    </citation>
    <scope>NUCLEOTIDE SEQUENCE [LARGE SCALE GENOMIC DNA]</scope>
    <source>
        <strain evidence="5 6">DSM 18684</strain>
    </source>
</reference>
<accession>A0A1I2YIQ7</accession>
<dbReference type="InterPro" id="IPR018060">
    <property type="entry name" value="HTH_AraC"/>
</dbReference>
<name>A0A1I2YIQ7_9SPHI</name>
<dbReference type="GO" id="GO:0043565">
    <property type="term" value="F:sequence-specific DNA binding"/>
    <property type="evidence" value="ECO:0007669"/>
    <property type="project" value="InterPro"/>
</dbReference>
<dbReference type="InterPro" id="IPR014710">
    <property type="entry name" value="RmlC-like_jellyroll"/>
</dbReference>
<dbReference type="Gene3D" id="2.60.120.10">
    <property type="entry name" value="Jelly Rolls"/>
    <property type="match status" value="1"/>
</dbReference>
<dbReference type="STRING" id="414048.SAMN04489864_107109"/>
<dbReference type="PANTHER" id="PTHR43280">
    <property type="entry name" value="ARAC-FAMILY TRANSCRIPTIONAL REGULATOR"/>
    <property type="match status" value="1"/>
</dbReference>
<evidence type="ECO:0000256" key="3">
    <source>
        <dbReference type="ARBA" id="ARBA00023163"/>
    </source>
</evidence>
<dbReference type="SMART" id="SM00342">
    <property type="entry name" value="HTH_ARAC"/>
    <property type="match status" value="1"/>
</dbReference>
<dbReference type="PROSITE" id="PS01124">
    <property type="entry name" value="HTH_ARAC_FAMILY_2"/>
    <property type="match status" value="1"/>
</dbReference>
<dbReference type="InterPro" id="IPR003313">
    <property type="entry name" value="AraC-bd"/>
</dbReference>
<dbReference type="GO" id="GO:0003700">
    <property type="term" value="F:DNA-binding transcription factor activity"/>
    <property type="evidence" value="ECO:0007669"/>
    <property type="project" value="InterPro"/>
</dbReference>
<dbReference type="InterPro" id="IPR011051">
    <property type="entry name" value="RmlC_Cupin_sf"/>
</dbReference>
<evidence type="ECO:0000256" key="1">
    <source>
        <dbReference type="ARBA" id="ARBA00023015"/>
    </source>
</evidence>
<dbReference type="OrthoDB" id="9787988at2"/>
<dbReference type="Pfam" id="PF02311">
    <property type="entry name" value="AraC_binding"/>
    <property type="match status" value="1"/>
</dbReference>
<dbReference type="PROSITE" id="PS00041">
    <property type="entry name" value="HTH_ARAC_FAMILY_1"/>
    <property type="match status" value="1"/>
</dbReference>
<proteinExistence type="predicted"/>
<evidence type="ECO:0000313" key="6">
    <source>
        <dbReference type="Proteomes" id="UP000199666"/>
    </source>
</evidence>
<protein>
    <submittedName>
        <fullName evidence="5">AraC-type DNA-binding protein</fullName>
    </submittedName>
</protein>
<dbReference type="RefSeq" id="WP_090994740.1">
    <property type="nucleotide sequence ID" value="NZ_FOPP01000007.1"/>
</dbReference>
<dbReference type="SUPFAM" id="SSF51182">
    <property type="entry name" value="RmlC-like cupins"/>
    <property type="match status" value="1"/>
</dbReference>
<gene>
    <name evidence="5" type="ORF">SAMN04489864_107109</name>
</gene>
<dbReference type="InterPro" id="IPR018062">
    <property type="entry name" value="HTH_AraC-typ_CS"/>
</dbReference>
<sequence length="292" mass="33650">MKVLQFTIPVADDRAVIVQEDIMPQFYPHLHRHKEAQLIWIKQGEGTLLIDNQMHPFKKDDIFLIGVNQPHLFKSNPEYFVEENGLEINALMIFFDPAGKLQSFLDLPEMQLIKAYLNFAKGGLKLPADQASLIAQQMTSVQLAKNQYVMIHFLGLLDLMAQFQHSSQVLVANGPSLFSESEGIRIGHIYNFLMQHYDRNITLVEIAEEAHMTPQAFCRYFKKHTRQTLVSFLNEIRVNEACKKLTSGNYENISIVAYNCGFNSLTNFNRVFKTIMKIAPKTYLESYNKRLN</sequence>
<keyword evidence="2 5" id="KW-0238">DNA-binding</keyword>